<gene>
    <name evidence="3" type="ORF">BVC80_1521g2</name>
</gene>
<reference evidence="3 4" key="1">
    <citation type="journal article" date="2017" name="Mol. Plant">
        <title>The Genome of Medicinal Plant Macleaya cordata Provides New Insights into Benzylisoquinoline Alkaloids Metabolism.</title>
        <authorList>
            <person name="Liu X."/>
            <person name="Liu Y."/>
            <person name="Huang P."/>
            <person name="Ma Y."/>
            <person name="Qing Z."/>
            <person name="Tang Q."/>
            <person name="Cao H."/>
            <person name="Cheng P."/>
            <person name="Zheng Y."/>
            <person name="Yuan Z."/>
            <person name="Zhou Y."/>
            <person name="Liu J."/>
            <person name="Tang Z."/>
            <person name="Zhuo Y."/>
            <person name="Zhang Y."/>
            <person name="Yu L."/>
            <person name="Huang J."/>
            <person name="Yang P."/>
            <person name="Peng Q."/>
            <person name="Zhang J."/>
            <person name="Jiang W."/>
            <person name="Zhang Z."/>
            <person name="Lin K."/>
            <person name="Ro D.K."/>
            <person name="Chen X."/>
            <person name="Xiong X."/>
            <person name="Shang Y."/>
            <person name="Huang S."/>
            <person name="Zeng J."/>
        </authorList>
    </citation>
    <scope>NUCLEOTIDE SEQUENCE [LARGE SCALE GENOMIC DNA]</scope>
    <source>
        <strain evidence="4">cv. BLH2017</strain>
        <tissue evidence="3">Root</tissue>
    </source>
</reference>
<sequence>MAAFLSPTPQILQRPQTLSTLLSKPSQRQCLILPRASATPIHRKFNQFPDSPHLSTNDWSFEQRIQEALDVLDLMEAQGLEPEPSLFCTLLKSCADAENLEFGKTIHSKIVGTQLENDVFVANNLINLYSKCGCFETARELFDKMPVRNTVSWTSIISMYSQYGFHEEALRLYSLMKWDRKVRPNLFTYTIALSSCAKTGNLKMGIEIHEDLVKDGCETDDFIVTALIDFYSKCGKIDNARLVFDMIEDPTFANCTAMIDGYNMNNRSKDAINLIRRILRSGLDLKEVKDLGFTCMIRSCTMEKLLRQGQEIHANMIKFGYKPGAQTIIALIILYEKCEKMVIARRLFDELLVKNVALWGRMISGYVRNGLNQEALELYFEMVCEDVEPNPFTLSSAVNACVGILGLKEAKEIHCRAIKAGYGLSEDVIVVSLVKLYREFGLLEDVQKVVKCHRNQR</sequence>
<dbReference type="OrthoDB" id="1893323at2759"/>
<dbReference type="EMBL" id="MVGT01004416">
    <property type="protein sequence ID" value="OUZ99538.1"/>
    <property type="molecule type" value="Genomic_DNA"/>
</dbReference>
<dbReference type="PROSITE" id="PS51375">
    <property type="entry name" value="PPR"/>
    <property type="match status" value="3"/>
</dbReference>
<organism evidence="3 4">
    <name type="scientific">Macleaya cordata</name>
    <name type="common">Five-seeded plume-poppy</name>
    <name type="synonym">Bocconia cordata</name>
    <dbReference type="NCBI Taxonomy" id="56857"/>
    <lineage>
        <taxon>Eukaryota</taxon>
        <taxon>Viridiplantae</taxon>
        <taxon>Streptophyta</taxon>
        <taxon>Embryophyta</taxon>
        <taxon>Tracheophyta</taxon>
        <taxon>Spermatophyta</taxon>
        <taxon>Magnoliopsida</taxon>
        <taxon>Ranunculales</taxon>
        <taxon>Papaveraceae</taxon>
        <taxon>Papaveroideae</taxon>
        <taxon>Macleaya</taxon>
    </lineage>
</organism>
<evidence type="ECO:0000256" key="2">
    <source>
        <dbReference type="PROSITE-ProRule" id="PRU00708"/>
    </source>
</evidence>
<dbReference type="GO" id="GO:0003723">
    <property type="term" value="F:RNA binding"/>
    <property type="evidence" value="ECO:0007669"/>
    <property type="project" value="InterPro"/>
</dbReference>
<accession>A0A200PMV6</accession>
<dbReference type="NCBIfam" id="TIGR00756">
    <property type="entry name" value="PPR"/>
    <property type="match status" value="4"/>
</dbReference>
<dbReference type="OMA" id="ACTAMIE"/>
<dbReference type="InterPro" id="IPR002885">
    <property type="entry name" value="PPR_rpt"/>
</dbReference>
<evidence type="ECO:0000256" key="1">
    <source>
        <dbReference type="ARBA" id="ARBA00022737"/>
    </source>
</evidence>
<dbReference type="Pfam" id="PF13041">
    <property type="entry name" value="PPR_2"/>
    <property type="match status" value="2"/>
</dbReference>
<dbReference type="InterPro" id="IPR011990">
    <property type="entry name" value="TPR-like_helical_dom_sf"/>
</dbReference>
<dbReference type="STRING" id="56857.A0A200PMV6"/>
<evidence type="ECO:0000313" key="3">
    <source>
        <dbReference type="EMBL" id="OUZ99538.1"/>
    </source>
</evidence>
<name>A0A200PMV6_MACCD</name>
<dbReference type="AlphaFoldDB" id="A0A200PMV6"/>
<dbReference type="PANTHER" id="PTHR24015:SF739">
    <property type="entry name" value="OS03G0644200 PROTEIN"/>
    <property type="match status" value="1"/>
</dbReference>
<dbReference type="InterPro" id="IPR046960">
    <property type="entry name" value="PPR_At4g14850-like_plant"/>
</dbReference>
<evidence type="ECO:0000313" key="4">
    <source>
        <dbReference type="Proteomes" id="UP000195402"/>
    </source>
</evidence>
<proteinExistence type="predicted"/>
<dbReference type="FunFam" id="1.25.40.10:FF:000196">
    <property type="entry name" value="Pentatricopeptide repeat-containing protein At4g14850"/>
    <property type="match status" value="1"/>
</dbReference>
<dbReference type="SUPFAM" id="SSF48452">
    <property type="entry name" value="TPR-like"/>
    <property type="match status" value="1"/>
</dbReference>
<dbReference type="PANTHER" id="PTHR24015">
    <property type="entry name" value="OS07G0578800 PROTEIN-RELATED"/>
    <property type="match status" value="1"/>
</dbReference>
<comment type="caution">
    <text evidence="3">The sequence shown here is derived from an EMBL/GenBank/DDBJ whole genome shotgun (WGS) entry which is preliminary data.</text>
</comment>
<dbReference type="Pfam" id="PF01535">
    <property type="entry name" value="PPR"/>
    <property type="match status" value="2"/>
</dbReference>
<feature type="repeat" description="PPR" evidence="2">
    <location>
        <begin position="118"/>
        <end position="152"/>
    </location>
</feature>
<dbReference type="Gene3D" id="1.25.40.10">
    <property type="entry name" value="Tetratricopeptide repeat domain"/>
    <property type="match status" value="3"/>
</dbReference>
<feature type="repeat" description="PPR" evidence="2">
    <location>
        <begin position="355"/>
        <end position="389"/>
    </location>
</feature>
<keyword evidence="1" id="KW-0677">Repeat</keyword>
<dbReference type="GO" id="GO:0009451">
    <property type="term" value="P:RNA modification"/>
    <property type="evidence" value="ECO:0007669"/>
    <property type="project" value="InterPro"/>
</dbReference>
<protein>
    <submittedName>
        <fullName evidence="3">Pentatricopeptide repeat</fullName>
    </submittedName>
</protein>
<feature type="repeat" description="PPR" evidence="2">
    <location>
        <begin position="185"/>
        <end position="219"/>
    </location>
</feature>
<keyword evidence="4" id="KW-1185">Reference proteome</keyword>
<dbReference type="Proteomes" id="UP000195402">
    <property type="component" value="Unassembled WGS sequence"/>
</dbReference>
<dbReference type="InParanoid" id="A0A200PMV6"/>